<dbReference type="RefSeq" id="WP_002772596.1">
    <property type="nucleotide sequence ID" value="NZ_JH597773.1"/>
</dbReference>
<dbReference type="AlphaFoldDB" id="H2CH23"/>
<dbReference type="STRING" id="183.GCA_002009735_02139"/>
<dbReference type="HOGENOM" id="CLU_2081899_0_0_12"/>
<sequence length="117" mass="13642">MKRYLYTISLFVLVNCVPSLNEKERIQLYEAGIHLMHNHPQSKLRYATGLPPEIKDLGPSRVYLRDEGLYIVTFSFFVEEHGFFIPRAKNNENNLSEHGDPSYKHIGNGVYRFRIKG</sequence>
<proteinExistence type="predicted"/>
<organism evidence="1 2">
    <name type="scientific">Leptonema illini DSM 21528</name>
    <dbReference type="NCBI Taxonomy" id="929563"/>
    <lineage>
        <taxon>Bacteria</taxon>
        <taxon>Pseudomonadati</taxon>
        <taxon>Spirochaetota</taxon>
        <taxon>Spirochaetia</taxon>
        <taxon>Leptospirales</taxon>
        <taxon>Leptospiraceae</taxon>
        <taxon>Leptonema</taxon>
    </lineage>
</organism>
<keyword evidence="2" id="KW-1185">Reference proteome</keyword>
<gene>
    <name evidence="1" type="ORF">Lepil_2216</name>
</gene>
<dbReference type="EMBL" id="JH597773">
    <property type="protein sequence ID" value="EHQ06893.1"/>
    <property type="molecule type" value="Genomic_DNA"/>
</dbReference>
<reference evidence="1 2" key="1">
    <citation type="submission" date="2011-10" db="EMBL/GenBank/DDBJ databases">
        <title>The Improved High-Quality Draft genome of Leptonema illini DSM 21528.</title>
        <authorList>
            <consortium name="US DOE Joint Genome Institute (JGI-PGF)"/>
            <person name="Lucas S."/>
            <person name="Copeland A."/>
            <person name="Lapidus A."/>
            <person name="Glavina del Rio T."/>
            <person name="Dalin E."/>
            <person name="Tice H."/>
            <person name="Bruce D."/>
            <person name="Goodwin L."/>
            <person name="Pitluck S."/>
            <person name="Peters L."/>
            <person name="Mikhailova N."/>
            <person name="Held B."/>
            <person name="Kyrpides N."/>
            <person name="Mavromatis K."/>
            <person name="Ivanova N."/>
            <person name="Markowitz V."/>
            <person name="Cheng J.-F."/>
            <person name="Hugenholtz P."/>
            <person name="Woyke T."/>
            <person name="Wu D."/>
            <person name="Gronow S."/>
            <person name="Wellnitz S."/>
            <person name="Brambilla E.-M."/>
            <person name="Klenk H.-P."/>
            <person name="Eisen J.A."/>
        </authorList>
    </citation>
    <scope>NUCLEOTIDE SEQUENCE [LARGE SCALE GENOMIC DNA]</scope>
    <source>
        <strain evidence="1 2">DSM 21528</strain>
    </source>
</reference>
<protein>
    <submittedName>
        <fullName evidence="1">Uncharacterized protein</fullName>
    </submittedName>
</protein>
<name>H2CH23_9LEPT</name>
<evidence type="ECO:0000313" key="1">
    <source>
        <dbReference type="EMBL" id="EHQ06893.1"/>
    </source>
</evidence>
<accession>H2CH23</accession>
<evidence type="ECO:0000313" key="2">
    <source>
        <dbReference type="Proteomes" id="UP000005737"/>
    </source>
</evidence>
<dbReference type="Proteomes" id="UP000005737">
    <property type="component" value="Unassembled WGS sequence"/>
</dbReference>